<dbReference type="SUPFAM" id="SSF56300">
    <property type="entry name" value="Metallo-dependent phosphatases"/>
    <property type="match status" value="1"/>
</dbReference>
<feature type="domain" description="Calcineurin-like phosphoesterase" evidence="2">
    <location>
        <begin position="55"/>
        <end position="244"/>
    </location>
</feature>
<evidence type="ECO:0000313" key="3">
    <source>
        <dbReference type="EMBL" id="KAI1714005.1"/>
    </source>
</evidence>
<name>A0AAD4R0P4_9BILA</name>
<dbReference type="InterPro" id="IPR004843">
    <property type="entry name" value="Calcineurin-like_PHP"/>
</dbReference>
<sequence length="285" mass="32384">MTLNRKEKTVETVEPHRYSNLQHLLWYSLYAKERTCHEIPLLLPLHLHVHPNSVRFVCISDTHEKLADLLPRIPPGDVLVHTGDFTNYGDPKAVQEFNELMGSLPHKYKIVIAGNHELGWDETEDLSKRNEYYAGKPGSPGGNKLLTNCIYLQDNSTTVYGINIYGSSWHPLIENPFYRERGASILKEWLKIPTGGEVDVLLTHTPPLGHSDAWYGERWGCAELLNCVEKRVHPKFHVFGHVHEQNGITTNDETIFINASICGHNLDIVNDPILFDIPLPEGQTK</sequence>
<dbReference type="InterPro" id="IPR051693">
    <property type="entry name" value="UPF0046_metallophosphoest"/>
</dbReference>
<dbReference type="EMBL" id="JAKKPZ010000014">
    <property type="protein sequence ID" value="KAI1714005.1"/>
    <property type="molecule type" value="Genomic_DNA"/>
</dbReference>
<dbReference type="CDD" id="cd07379">
    <property type="entry name" value="MPP_239FB"/>
    <property type="match status" value="1"/>
</dbReference>
<evidence type="ECO:0000313" key="4">
    <source>
        <dbReference type="Proteomes" id="UP001201812"/>
    </source>
</evidence>
<comment type="similarity">
    <text evidence="1">Belongs to the UPF0046 family.</text>
</comment>
<dbReference type="AlphaFoldDB" id="A0AAD4R0P4"/>
<dbReference type="GO" id="GO:0016787">
    <property type="term" value="F:hydrolase activity"/>
    <property type="evidence" value="ECO:0007669"/>
    <property type="project" value="InterPro"/>
</dbReference>
<organism evidence="3 4">
    <name type="scientific">Ditylenchus destructor</name>
    <dbReference type="NCBI Taxonomy" id="166010"/>
    <lineage>
        <taxon>Eukaryota</taxon>
        <taxon>Metazoa</taxon>
        <taxon>Ecdysozoa</taxon>
        <taxon>Nematoda</taxon>
        <taxon>Chromadorea</taxon>
        <taxon>Rhabditida</taxon>
        <taxon>Tylenchina</taxon>
        <taxon>Tylenchomorpha</taxon>
        <taxon>Sphaerularioidea</taxon>
        <taxon>Anguinidae</taxon>
        <taxon>Anguininae</taxon>
        <taxon>Ditylenchus</taxon>
    </lineage>
</organism>
<dbReference type="Pfam" id="PF00149">
    <property type="entry name" value="Metallophos"/>
    <property type="match status" value="1"/>
</dbReference>
<dbReference type="InterPro" id="IPR029052">
    <property type="entry name" value="Metallo-depent_PP-like"/>
</dbReference>
<dbReference type="Gene3D" id="3.60.21.10">
    <property type="match status" value="1"/>
</dbReference>
<evidence type="ECO:0000259" key="2">
    <source>
        <dbReference type="Pfam" id="PF00149"/>
    </source>
</evidence>
<comment type="caution">
    <text evidence="3">The sequence shown here is derived from an EMBL/GenBank/DDBJ whole genome shotgun (WGS) entry which is preliminary data.</text>
</comment>
<dbReference type="Proteomes" id="UP001201812">
    <property type="component" value="Unassembled WGS sequence"/>
</dbReference>
<dbReference type="PANTHER" id="PTHR12905">
    <property type="entry name" value="METALLOPHOSPHOESTERASE"/>
    <property type="match status" value="1"/>
</dbReference>
<reference evidence="3" key="1">
    <citation type="submission" date="2022-01" db="EMBL/GenBank/DDBJ databases">
        <title>Genome Sequence Resource for Two Populations of Ditylenchus destructor, the Migratory Endoparasitic Phytonematode.</title>
        <authorList>
            <person name="Zhang H."/>
            <person name="Lin R."/>
            <person name="Xie B."/>
        </authorList>
    </citation>
    <scope>NUCLEOTIDE SEQUENCE</scope>
    <source>
        <strain evidence="3">BazhouSP</strain>
    </source>
</reference>
<gene>
    <name evidence="3" type="ORF">DdX_08895</name>
</gene>
<proteinExistence type="inferred from homology"/>
<accession>A0AAD4R0P4</accession>
<protein>
    <submittedName>
        <fullName evidence="3">Calcineurin-like phosphoesterase domain-containing protein</fullName>
    </submittedName>
</protein>
<dbReference type="PANTHER" id="PTHR12905:SF19">
    <property type="entry name" value="UPF0046 PROTEIN K07C11.7"/>
    <property type="match status" value="1"/>
</dbReference>
<evidence type="ECO:0000256" key="1">
    <source>
        <dbReference type="ARBA" id="ARBA00007993"/>
    </source>
</evidence>
<keyword evidence="4" id="KW-1185">Reference proteome</keyword>